<evidence type="ECO:0000256" key="2">
    <source>
        <dbReference type="ARBA" id="ARBA00022771"/>
    </source>
</evidence>
<proteinExistence type="predicted"/>
<protein>
    <recommendedName>
        <fullName evidence="6">PHD-type domain-containing protein</fullName>
    </recommendedName>
</protein>
<dbReference type="EMBL" id="FN649734">
    <property type="protein sequence ID" value="CBJ26222.1"/>
    <property type="molecule type" value="Genomic_DNA"/>
</dbReference>
<keyword evidence="8" id="KW-1185">Reference proteome</keyword>
<feature type="domain" description="PHD-type" evidence="6">
    <location>
        <begin position="119"/>
        <end position="173"/>
    </location>
</feature>
<dbReference type="InParanoid" id="D7FUF2"/>
<dbReference type="SMART" id="SM00249">
    <property type="entry name" value="PHD"/>
    <property type="match status" value="2"/>
</dbReference>
<feature type="region of interest" description="Disordered" evidence="5">
    <location>
        <begin position="215"/>
        <end position="352"/>
    </location>
</feature>
<evidence type="ECO:0000313" key="7">
    <source>
        <dbReference type="EMBL" id="CBJ26222.1"/>
    </source>
</evidence>
<name>D7FUF2_ECTSI</name>
<sequence length="652" mass="68049">MSPPQKGEGGTVGAAAGGLEGDGGGVASRHERAEHVAKTTAGQGSRCACATASAPPHDPTAAGAHSILPKGGQPQRQAPGSNPSNRAETAAMTMQPMEVEGVGEGRPAAADSGSGRAAGRGCEACGKVFTRDVHPSFACRACRKLYHRSCVGYANRARQSPPPDWICPHCPGGERGPSPQVHLSVAGKGTVKQRKGNMPWCPICLRDDRLPNSKLVGRLNSGSGNHRRRSRGGGGGGGGGGGAGGGAKSKAKGKRRLEVVSATGQDGGGEAGGGKGKAGQSKRRKASSCGAADRTMGETALSGVTSGSLNRGAAPREEENPPARQQRARQRRASTARGGGRNGNGNAATADPTPASAAAAAAGTVCFKCKKKRSGSNKSSGKTCGTCGRWWHNSVHCCGAYGCPESGEWVGGWRCRHCLSLWEKGLRDRAAKVVEAWNDQEARRERDAPLHRETAAAAAAESKAARRHGFSVAAVEIPPVCCPPAGILPFLDVDAIKDTGFRLARFSREDCSFMGPDCVVAKVDLCWKHRIFAIVEGAFDPQIQPLMDFLQERKSLACKLSGKAASGEASSTMGDYRSKLADRIRDGKESAKAKDNPGTFFLDTTTGQADVLNWLPTDPLMKGLIPEAERGGLAEHIHGERCKFGALHLRRR</sequence>
<organism evidence="7 8">
    <name type="scientific">Ectocarpus siliculosus</name>
    <name type="common">Brown alga</name>
    <name type="synonym">Conferva siliculosa</name>
    <dbReference type="NCBI Taxonomy" id="2880"/>
    <lineage>
        <taxon>Eukaryota</taxon>
        <taxon>Sar</taxon>
        <taxon>Stramenopiles</taxon>
        <taxon>Ochrophyta</taxon>
        <taxon>PX clade</taxon>
        <taxon>Phaeophyceae</taxon>
        <taxon>Ectocarpales</taxon>
        <taxon>Ectocarpaceae</taxon>
        <taxon>Ectocarpus</taxon>
    </lineage>
</organism>
<gene>
    <name evidence="7" type="ORF">Esi_0027_0114</name>
</gene>
<dbReference type="InterPro" id="IPR001965">
    <property type="entry name" value="Znf_PHD"/>
</dbReference>
<dbReference type="PROSITE" id="PS50016">
    <property type="entry name" value="ZF_PHD_2"/>
    <property type="match status" value="1"/>
</dbReference>
<keyword evidence="3" id="KW-0862">Zinc</keyword>
<dbReference type="InterPro" id="IPR011011">
    <property type="entry name" value="Znf_FYVE_PHD"/>
</dbReference>
<dbReference type="AlphaFoldDB" id="D7FUF2"/>
<dbReference type="PROSITE" id="PS01359">
    <property type="entry name" value="ZF_PHD_1"/>
    <property type="match status" value="1"/>
</dbReference>
<reference evidence="7 8" key="1">
    <citation type="journal article" date="2010" name="Nature">
        <title>The Ectocarpus genome and the independent evolution of multicellularity in brown algae.</title>
        <authorList>
            <person name="Cock J.M."/>
            <person name="Sterck L."/>
            <person name="Rouze P."/>
            <person name="Scornet D."/>
            <person name="Allen A.E."/>
            <person name="Amoutzias G."/>
            <person name="Anthouard V."/>
            <person name="Artiguenave F."/>
            <person name="Aury J.M."/>
            <person name="Badger J.H."/>
            <person name="Beszteri B."/>
            <person name="Billiau K."/>
            <person name="Bonnet E."/>
            <person name="Bothwell J.H."/>
            <person name="Bowler C."/>
            <person name="Boyen C."/>
            <person name="Brownlee C."/>
            <person name="Carrano C.J."/>
            <person name="Charrier B."/>
            <person name="Cho G.Y."/>
            <person name="Coelho S.M."/>
            <person name="Collen J."/>
            <person name="Corre E."/>
            <person name="Da Silva C."/>
            <person name="Delage L."/>
            <person name="Delaroque N."/>
            <person name="Dittami S.M."/>
            <person name="Doulbeau S."/>
            <person name="Elias M."/>
            <person name="Farnham G."/>
            <person name="Gachon C.M."/>
            <person name="Gschloessl B."/>
            <person name="Heesch S."/>
            <person name="Jabbari K."/>
            <person name="Jubin C."/>
            <person name="Kawai H."/>
            <person name="Kimura K."/>
            <person name="Kloareg B."/>
            <person name="Kupper F.C."/>
            <person name="Lang D."/>
            <person name="Le Bail A."/>
            <person name="Leblanc C."/>
            <person name="Lerouge P."/>
            <person name="Lohr M."/>
            <person name="Lopez P.J."/>
            <person name="Martens C."/>
            <person name="Maumus F."/>
            <person name="Michel G."/>
            <person name="Miranda-Saavedra D."/>
            <person name="Morales J."/>
            <person name="Moreau H."/>
            <person name="Motomura T."/>
            <person name="Nagasato C."/>
            <person name="Napoli C.A."/>
            <person name="Nelson D.R."/>
            <person name="Nyvall-Collen P."/>
            <person name="Peters A.F."/>
            <person name="Pommier C."/>
            <person name="Potin P."/>
            <person name="Poulain J."/>
            <person name="Quesneville H."/>
            <person name="Read B."/>
            <person name="Rensing S.A."/>
            <person name="Ritter A."/>
            <person name="Rousvoal S."/>
            <person name="Samanta M."/>
            <person name="Samson G."/>
            <person name="Schroeder D.C."/>
            <person name="Segurens B."/>
            <person name="Strittmatter M."/>
            <person name="Tonon T."/>
            <person name="Tregear J.W."/>
            <person name="Valentin K."/>
            <person name="von Dassow P."/>
            <person name="Yamagishi T."/>
            <person name="Van de Peer Y."/>
            <person name="Wincker P."/>
        </authorList>
    </citation>
    <scope>NUCLEOTIDE SEQUENCE [LARGE SCALE GENOMIC DNA]</scope>
    <source>
        <strain evidence="8">Ec32 / CCAP1310/4</strain>
    </source>
</reference>
<dbReference type="InterPro" id="IPR019786">
    <property type="entry name" value="Zinc_finger_PHD-type_CS"/>
</dbReference>
<feature type="compositionally biased region" description="Gly residues" evidence="5">
    <location>
        <begin position="265"/>
        <end position="277"/>
    </location>
</feature>
<dbReference type="EMBL" id="FN648453">
    <property type="protein sequence ID" value="CBJ26222.1"/>
    <property type="molecule type" value="Genomic_DNA"/>
</dbReference>
<feature type="compositionally biased region" description="Polar residues" evidence="5">
    <location>
        <begin position="74"/>
        <end position="87"/>
    </location>
</feature>
<feature type="region of interest" description="Disordered" evidence="5">
    <location>
        <begin position="1"/>
        <end position="90"/>
    </location>
</feature>
<dbReference type="GO" id="GO:0008270">
    <property type="term" value="F:zinc ion binding"/>
    <property type="evidence" value="ECO:0007669"/>
    <property type="project" value="UniProtKB-KW"/>
</dbReference>
<feature type="compositionally biased region" description="Gly residues" evidence="5">
    <location>
        <begin position="232"/>
        <end position="247"/>
    </location>
</feature>
<evidence type="ECO:0000256" key="4">
    <source>
        <dbReference type="PROSITE-ProRule" id="PRU00146"/>
    </source>
</evidence>
<dbReference type="SUPFAM" id="SSF57903">
    <property type="entry name" value="FYVE/PHD zinc finger"/>
    <property type="match status" value="1"/>
</dbReference>
<dbReference type="InterPro" id="IPR019787">
    <property type="entry name" value="Znf_PHD-finger"/>
</dbReference>
<dbReference type="Gene3D" id="3.30.40.10">
    <property type="entry name" value="Zinc/RING finger domain, C3HC4 (zinc finger)"/>
    <property type="match status" value="1"/>
</dbReference>
<feature type="compositionally biased region" description="Basic and acidic residues" evidence="5">
    <location>
        <begin position="28"/>
        <end position="37"/>
    </location>
</feature>
<dbReference type="Proteomes" id="UP000002630">
    <property type="component" value="Linkage Group LG09"/>
</dbReference>
<keyword evidence="2 4" id="KW-0863">Zinc-finger</keyword>
<dbReference type="Pfam" id="PF00628">
    <property type="entry name" value="PHD"/>
    <property type="match status" value="1"/>
</dbReference>
<accession>D7FUF2</accession>
<keyword evidence="1" id="KW-0479">Metal-binding</keyword>
<evidence type="ECO:0000259" key="6">
    <source>
        <dbReference type="PROSITE" id="PS50016"/>
    </source>
</evidence>
<feature type="compositionally biased region" description="Gly residues" evidence="5">
    <location>
        <begin position="7"/>
        <end position="26"/>
    </location>
</feature>
<dbReference type="CDD" id="cd15489">
    <property type="entry name" value="PHD_SF"/>
    <property type="match status" value="1"/>
</dbReference>
<evidence type="ECO:0000256" key="3">
    <source>
        <dbReference type="ARBA" id="ARBA00022833"/>
    </source>
</evidence>
<evidence type="ECO:0000313" key="8">
    <source>
        <dbReference type="Proteomes" id="UP000002630"/>
    </source>
</evidence>
<evidence type="ECO:0000256" key="1">
    <source>
        <dbReference type="ARBA" id="ARBA00022723"/>
    </source>
</evidence>
<evidence type="ECO:0000256" key="5">
    <source>
        <dbReference type="SAM" id="MobiDB-lite"/>
    </source>
</evidence>
<dbReference type="InterPro" id="IPR013083">
    <property type="entry name" value="Znf_RING/FYVE/PHD"/>
</dbReference>